<feature type="transmembrane region" description="Helical" evidence="2">
    <location>
        <begin position="256"/>
        <end position="274"/>
    </location>
</feature>
<proteinExistence type="predicted"/>
<keyword evidence="2" id="KW-0812">Transmembrane</keyword>
<feature type="transmembrane region" description="Helical" evidence="2">
    <location>
        <begin position="219"/>
        <end position="244"/>
    </location>
</feature>
<evidence type="ECO:0000313" key="3">
    <source>
        <dbReference type="EMBL" id="KAK3085286.1"/>
    </source>
</evidence>
<keyword evidence="2" id="KW-1133">Transmembrane helix</keyword>
<reference evidence="3" key="1">
    <citation type="submission" date="2019-08" db="EMBL/GenBank/DDBJ databases">
        <title>The improved chromosome-level genome for the pearl oyster Pinctada fucata martensii using PacBio sequencing and Hi-C.</title>
        <authorList>
            <person name="Zheng Z."/>
        </authorList>
    </citation>
    <scope>NUCLEOTIDE SEQUENCE</scope>
    <source>
        <strain evidence="3">ZZ-2019</strain>
        <tissue evidence="3">Adductor muscle</tissue>
    </source>
</reference>
<organism evidence="3 4">
    <name type="scientific">Pinctada imbricata</name>
    <name type="common">Atlantic pearl-oyster</name>
    <name type="synonym">Pinctada martensii</name>
    <dbReference type="NCBI Taxonomy" id="66713"/>
    <lineage>
        <taxon>Eukaryota</taxon>
        <taxon>Metazoa</taxon>
        <taxon>Spiralia</taxon>
        <taxon>Lophotrochozoa</taxon>
        <taxon>Mollusca</taxon>
        <taxon>Bivalvia</taxon>
        <taxon>Autobranchia</taxon>
        <taxon>Pteriomorphia</taxon>
        <taxon>Pterioida</taxon>
        <taxon>Pterioidea</taxon>
        <taxon>Pteriidae</taxon>
        <taxon>Pinctada</taxon>
    </lineage>
</organism>
<dbReference type="AlphaFoldDB" id="A0AA88XH76"/>
<evidence type="ECO:0000256" key="2">
    <source>
        <dbReference type="SAM" id="Phobius"/>
    </source>
</evidence>
<feature type="transmembrane region" description="Helical" evidence="2">
    <location>
        <begin position="53"/>
        <end position="75"/>
    </location>
</feature>
<name>A0AA88XH76_PINIB</name>
<dbReference type="EMBL" id="VSWD01000012">
    <property type="protein sequence ID" value="KAK3085286.1"/>
    <property type="molecule type" value="Genomic_DNA"/>
</dbReference>
<dbReference type="PANTHER" id="PTHR22168">
    <property type="entry name" value="TMEM26 PROTEIN"/>
    <property type="match status" value="1"/>
</dbReference>
<gene>
    <name evidence="3" type="ORF">FSP39_001083</name>
</gene>
<accession>A0AA88XH76</accession>
<evidence type="ECO:0000256" key="1">
    <source>
        <dbReference type="SAM" id="MobiDB-lite"/>
    </source>
</evidence>
<feature type="transmembrane region" description="Helical" evidence="2">
    <location>
        <begin position="148"/>
        <end position="167"/>
    </location>
</feature>
<feature type="region of interest" description="Disordered" evidence="1">
    <location>
        <begin position="1"/>
        <end position="21"/>
    </location>
</feature>
<feature type="transmembrane region" description="Helical" evidence="2">
    <location>
        <begin position="179"/>
        <end position="198"/>
    </location>
</feature>
<evidence type="ECO:0008006" key="5">
    <source>
        <dbReference type="Google" id="ProtNLM"/>
    </source>
</evidence>
<sequence length="370" mass="42556">MQEETGVPGEKPPAKAWVGDHLPSNIRPIAESEIRSRDLRGEKRARYHCANPATTAFSPCFFIYLCCTFPGLWILESDRFGIFNDTFNMKNNGSEITNTLTEIYGVTLPFELDKDTWVSVLEQLLLVIILIGRWLLPHRALTHDQLSTVMLIYIGPAFDVMELLIIFEEPVIRNDKSLSLAIFIVWTVSFLQFTLLLPSNGKKQKAASDKSKNDRFYMFCDYEVLGLIIYTLLMDVPFFVVRMYAIIHHQLFKDGLIFFAAKNFMLIIFTMYRVSVKCITLNRHSHTKESSRETASPCVINMAFIPENNSDQTEDNNKCASQTETTCKTEDNNTCSVSFTDNDNCSTLTEETENETTSYWITKLFHRLFW</sequence>
<dbReference type="Proteomes" id="UP001186944">
    <property type="component" value="Unassembled WGS sequence"/>
</dbReference>
<protein>
    <recommendedName>
        <fullName evidence="5">Transmembrane protein 26</fullName>
    </recommendedName>
</protein>
<comment type="caution">
    <text evidence="3">The sequence shown here is derived from an EMBL/GenBank/DDBJ whole genome shotgun (WGS) entry which is preliminary data.</text>
</comment>
<dbReference type="Pfam" id="PF09772">
    <property type="entry name" value="Tmem26"/>
    <property type="match status" value="1"/>
</dbReference>
<keyword evidence="2" id="KW-0472">Membrane</keyword>
<evidence type="ECO:0000313" key="4">
    <source>
        <dbReference type="Proteomes" id="UP001186944"/>
    </source>
</evidence>
<keyword evidence="4" id="KW-1185">Reference proteome</keyword>
<feature type="transmembrane region" description="Helical" evidence="2">
    <location>
        <begin position="117"/>
        <end position="136"/>
    </location>
</feature>
<dbReference type="InterPro" id="IPR019169">
    <property type="entry name" value="Transmembrane_26"/>
</dbReference>